<evidence type="ECO:0000256" key="8">
    <source>
        <dbReference type="PIRSR" id="PIRSR005096-3"/>
    </source>
</evidence>
<dbReference type="EMBL" id="CP011307">
    <property type="protein sequence ID" value="ALP94686.1"/>
    <property type="molecule type" value="Genomic_DNA"/>
</dbReference>
<feature type="active site" description="Proton donor" evidence="6">
    <location>
        <position position="176"/>
    </location>
</feature>
<dbReference type="GO" id="GO:0006006">
    <property type="term" value="P:glucose metabolic process"/>
    <property type="evidence" value="ECO:0007669"/>
    <property type="project" value="TreeGrafter"/>
</dbReference>
<dbReference type="GO" id="GO:0030246">
    <property type="term" value="F:carbohydrate binding"/>
    <property type="evidence" value="ECO:0007669"/>
    <property type="project" value="InterPro"/>
</dbReference>
<evidence type="ECO:0000256" key="4">
    <source>
        <dbReference type="ARBA" id="ARBA00023277"/>
    </source>
</evidence>
<dbReference type="CDD" id="cd09019">
    <property type="entry name" value="galactose_mutarotase_like"/>
    <property type="match status" value="1"/>
</dbReference>
<dbReference type="InterPro" id="IPR047215">
    <property type="entry name" value="Galactose_mutarotase-like"/>
</dbReference>
<evidence type="ECO:0000256" key="2">
    <source>
        <dbReference type="ARBA" id="ARBA00006206"/>
    </source>
</evidence>
<dbReference type="Pfam" id="PF01263">
    <property type="entry name" value="Aldose_epim"/>
    <property type="match status" value="1"/>
</dbReference>
<keyword evidence="10" id="KW-1185">Reference proteome</keyword>
<dbReference type="PATRIC" id="fig|1297617.4.peg.2366"/>
<feature type="binding site" evidence="8">
    <location>
        <begin position="176"/>
        <end position="178"/>
    </location>
    <ligand>
        <name>beta-D-galactose</name>
        <dbReference type="ChEBI" id="CHEBI:27667"/>
    </ligand>
</feature>
<dbReference type="PIRSF" id="PIRSF005096">
    <property type="entry name" value="GALM"/>
    <property type="match status" value="1"/>
</dbReference>
<protein>
    <recommendedName>
        <fullName evidence="5">Aldose 1-epimerase</fullName>
        <ecNumber evidence="5">5.1.3.3</ecNumber>
    </recommendedName>
</protein>
<dbReference type="InterPro" id="IPR015443">
    <property type="entry name" value="Aldose_1-epimerase"/>
</dbReference>
<keyword evidence="4 5" id="KW-0119">Carbohydrate metabolism</keyword>
<evidence type="ECO:0000256" key="5">
    <source>
        <dbReference type="PIRNR" id="PIRNR005096"/>
    </source>
</evidence>
<dbReference type="GO" id="GO:0004034">
    <property type="term" value="F:aldose 1-epimerase activity"/>
    <property type="evidence" value="ECO:0007669"/>
    <property type="project" value="UniProtKB-EC"/>
</dbReference>
<dbReference type="GO" id="GO:0033499">
    <property type="term" value="P:galactose catabolic process via UDP-galactose, Leloir pathway"/>
    <property type="evidence" value="ECO:0007669"/>
    <property type="project" value="TreeGrafter"/>
</dbReference>
<feature type="binding site" evidence="7">
    <location>
        <position position="248"/>
    </location>
    <ligand>
        <name>beta-D-galactose</name>
        <dbReference type="ChEBI" id="CHEBI:27667"/>
    </ligand>
</feature>
<reference evidence="10" key="2">
    <citation type="submission" date="2015-04" db="EMBL/GenBank/DDBJ databases">
        <title>A butyrogenic pathway from the amino acid lysine in a human gut commensal.</title>
        <authorList>
            <person name="de Vos W.M."/>
            <person name="Bui N.T.P."/>
            <person name="Plugge C.M."/>
            <person name="Ritari J."/>
        </authorList>
    </citation>
    <scope>NUCLEOTIDE SEQUENCE [LARGE SCALE GENOMIC DNA]</scope>
    <source>
        <strain evidence="10">AF211</strain>
    </source>
</reference>
<dbReference type="InterPro" id="IPR011013">
    <property type="entry name" value="Gal_mutarotase_sf_dom"/>
</dbReference>
<dbReference type="KEGG" id="ibu:IB211_02295c"/>
<proteinExistence type="inferred from homology"/>
<comment type="catalytic activity">
    <reaction evidence="5">
        <text>alpha-D-glucose = beta-D-glucose</text>
        <dbReference type="Rhea" id="RHEA:10264"/>
        <dbReference type="ChEBI" id="CHEBI:15903"/>
        <dbReference type="ChEBI" id="CHEBI:17925"/>
        <dbReference type="EC" id="5.1.3.3"/>
    </reaction>
</comment>
<dbReference type="PANTHER" id="PTHR10091">
    <property type="entry name" value="ALDOSE-1-EPIMERASE"/>
    <property type="match status" value="1"/>
</dbReference>
<dbReference type="NCBIfam" id="NF008277">
    <property type="entry name" value="PRK11055.1"/>
    <property type="match status" value="1"/>
</dbReference>
<dbReference type="UniPathway" id="UPA00242"/>
<feature type="binding site" evidence="8">
    <location>
        <begin position="80"/>
        <end position="81"/>
    </location>
    <ligand>
        <name>beta-D-galactose</name>
        <dbReference type="ChEBI" id="CHEBI:27667"/>
    </ligand>
</feature>
<evidence type="ECO:0000256" key="6">
    <source>
        <dbReference type="PIRSR" id="PIRSR005096-1"/>
    </source>
</evidence>
<dbReference type="AlphaFoldDB" id="A0A0S2W5S5"/>
<evidence type="ECO:0000313" key="9">
    <source>
        <dbReference type="EMBL" id="ALP94686.1"/>
    </source>
</evidence>
<gene>
    <name evidence="9" type="ORF">IB211_02295c</name>
</gene>
<dbReference type="STRING" id="1297617.IB211_02295c"/>
<dbReference type="EC" id="5.1.3.3" evidence="5"/>
<comment type="similarity">
    <text evidence="2 5">Belongs to the aldose epimerase family.</text>
</comment>
<name>A0A0S2W5S5_9FIRM</name>
<sequence length="345" mass="37167">MSITIRSFGHTREGRPVTLLRMENAAGACAEVLDYGARLRSMVVPDRDGKPRDVCLGFDSVAEYEANGDYLGALVGRCANRIRGGRFRLGGREYALTVNQGANHLHGGARGFDRYVWEHRLEGESVVFSRTSPAGEEGYPGLLRVEAAYTLTEDNALCLRLTAEADEDTVVNLTGHAYWNLNGQGAGEVGEHTLSIDAIAFTELAEDGCPNGTIASVVGTPFDLREPRALREGWDTTHPQIRLGGGYDHNWILRGDGLREAAVLRAPESGISLHLSTTQPGLQVYTANGLSARQGKSGASYVPRGAVALEGQGFPNAVNEPTFPTVVLAAGGIYQQEIVFAFRHD</sequence>
<dbReference type="Gene3D" id="2.70.98.10">
    <property type="match status" value="1"/>
</dbReference>
<dbReference type="Proteomes" id="UP000064844">
    <property type="component" value="Chromosome"/>
</dbReference>
<evidence type="ECO:0000256" key="3">
    <source>
        <dbReference type="ARBA" id="ARBA00023235"/>
    </source>
</evidence>
<keyword evidence="3 5" id="KW-0413">Isomerase</keyword>
<feature type="active site" description="Proton acceptor" evidence="6">
    <location>
        <position position="310"/>
    </location>
</feature>
<dbReference type="PANTHER" id="PTHR10091:SF0">
    <property type="entry name" value="GALACTOSE MUTAROTASE"/>
    <property type="match status" value="1"/>
</dbReference>
<reference evidence="9 10" key="1">
    <citation type="journal article" date="2015" name="Nat. Commun.">
        <title>Production of butyrate from lysine and the Amadori product fructoselysine by a human gut commensal.</title>
        <authorList>
            <person name="Bui T.P."/>
            <person name="Ritari J."/>
            <person name="Boeren S."/>
            <person name="de Waard P."/>
            <person name="Plugge C.M."/>
            <person name="de Vos W.M."/>
        </authorList>
    </citation>
    <scope>NUCLEOTIDE SEQUENCE [LARGE SCALE GENOMIC DNA]</scope>
    <source>
        <strain evidence="9 10">AF211</strain>
    </source>
</reference>
<evidence type="ECO:0000313" key="10">
    <source>
        <dbReference type="Proteomes" id="UP000064844"/>
    </source>
</evidence>
<organism evidence="9 10">
    <name type="scientific">Intestinimonas butyriciproducens</name>
    <dbReference type="NCBI Taxonomy" id="1297617"/>
    <lineage>
        <taxon>Bacteria</taxon>
        <taxon>Bacillati</taxon>
        <taxon>Bacillota</taxon>
        <taxon>Clostridia</taxon>
        <taxon>Eubacteriales</taxon>
        <taxon>Intestinimonas</taxon>
    </lineage>
</organism>
<dbReference type="SUPFAM" id="SSF74650">
    <property type="entry name" value="Galactose mutarotase-like"/>
    <property type="match status" value="1"/>
</dbReference>
<evidence type="ECO:0000256" key="1">
    <source>
        <dbReference type="ARBA" id="ARBA00005028"/>
    </source>
</evidence>
<comment type="pathway">
    <text evidence="1 5">Carbohydrate metabolism; hexose metabolism.</text>
</comment>
<dbReference type="eggNOG" id="COG2017">
    <property type="taxonomic scope" value="Bacteria"/>
</dbReference>
<dbReference type="RefSeq" id="WP_033118187.1">
    <property type="nucleotide sequence ID" value="NZ_CALICV010000092.1"/>
</dbReference>
<accession>A0A0S2W5S5</accession>
<dbReference type="InterPro" id="IPR014718">
    <property type="entry name" value="GH-type_carb-bd"/>
</dbReference>
<dbReference type="InterPro" id="IPR008183">
    <property type="entry name" value="Aldose_1/G6P_1-epimerase"/>
</dbReference>
<evidence type="ECO:0000256" key="7">
    <source>
        <dbReference type="PIRSR" id="PIRSR005096-2"/>
    </source>
</evidence>